<organism evidence="1 2">
    <name type="scientific">Splendidivirga corallicola</name>
    <dbReference type="NCBI Taxonomy" id="3051826"/>
    <lineage>
        <taxon>Bacteria</taxon>
        <taxon>Pseudomonadati</taxon>
        <taxon>Bacteroidota</taxon>
        <taxon>Cytophagia</taxon>
        <taxon>Cytophagales</taxon>
        <taxon>Splendidivirgaceae</taxon>
        <taxon>Splendidivirga</taxon>
    </lineage>
</organism>
<gene>
    <name evidence="1" type="primary">gldD</name>
    <name evidence="1" type="ORF">QQ008_23690</name>
</gene>
<dbReference type="InterPro" id="IPR019850">
    <property type="entry name" value="GldD-like"/>
</dbReference>
<evidence type="ECO:0000313" key="2">
    <source>
        <dbReference type="Proteomes" id="UP001172082"/>
    </source>
</evidence>
<dbReference type="RefSeq" id="WP_346754439.1">
    <property type="nucleotide sequence ID" value="NZ_JAUJEA010000011.1"/>
</dbReference>
<dbReference type="Proteomes" id="UP001172082">
    <property type="component" value="Unassembled WGS sequence"/>
</dbReference>
<proteinExistence type="predicted"/>
<dbReference type="Pfam" id="PF25593">
    <property type="entry name" value="GldD_lipo"/>
    <property type="match status" value="1"/>
</dbReference>
<keyword evidence="1" id="KW-0449">Lipoprotein</keyword>
<reference evidence="1" key="1">
    <citation type="submission" date="2023-06" db="EMBL/GenBank/DDBJ databases">
        <title>Genomic of Parafulvivirga corallium.</title>
        <authorList>
            <person name="Wang G."/>
        </authorList>
    </citation>
    <scope>NUCLEOTIDE SEQUENCE</scope>
    <source>
        <strain evidence="1">BMA10</strain>
    </source>
</reference>
<dbReference type="PROSITE" id="PS51257">
    <property type="entry name" value="PROKAR_LIPOPROTEIN"/>
    <property type="match status" value="1"/>
</dbReference>
<evidence type="ECO:0000313" key="1">
    <source>
        <dbReference type="EMBL" id="MDN5204416.1"/>
    </source>
</evidence>
<dbReference type="EMBL" id="JAUJEA010000011">
    <property type="protein sequence ID" value="MDN5204416.1"/>
    <property type="molecule type" value="Genomic_DNA"/>
</dbReference>
<comment type="caution">
    <text evidence="1">The sequence shown here is derived from an EMBL/GenBank/DDBJ whole genome shotgun (WGS) entry which is preliminary data.</text>
</comment>
<keyword evidence="2" id="KW-1185">Reference proteome</keyword>
<sequence>MKFELRKIKITELALISMLCVAVAGCKDHYLPKRKGYNRIDLPTQAYVQLPDSFPFSFEYSKHALLLNDTSDLAERYWANLYYKEMGATIQITYKPIEADQKRLEDYLGDSYNLTSKHQIKAYSIEESVQENPYGHTVAIQEISGEVPSQYQFFITDSTNNFLRCALYFRTATKNDSLAPIIEYVKKDIHHMINTFDWSNVQVDTYSNQLDKLRSGHRQ</sequence>
<name>A0ABT8KUI7_9BACT</name>
<dbReference type="NCBIfam" id="TIGR03512">
    <property type="entry name" value="GldD_lipo"/>
    <property type="match status" value="1"/>
</dbReference>
<protein>
    <submittedName>
        <fullName evidence="1">Gliding motility lipoprotein GldD</fullName>
    </submittedName>
</protein>
<accession>A0ABT8KUI7</accession>